<evidence type="ECO:0000256" key="1">
    <source>
        <dbReference type="ARBA" id="ARBA00023015"/>
    </source>
</evidence>
<dbReference type="SUPFAM" id="SSF46689">
    <property type="entry name" value="Homeodomain-like"/>
    <property type="match status" value="2"/>
</dbReference>
<dbReference type="OrthoDB" id="182958at2"/>
<reference evidence="5 6" key="1">
    <citation type="submission" date="2019-02" db="EMBL/GenBank/DDBJ databases">
        <title>Paenibacillus sp. nov., isolated from surface-sterilized tissue of Thalictrum simplex L.</title>
        <authorList>
            <person name="Tuo L."/>
        </authorList>
    </citation>
    <scope>NUCLEOTIDE SEQUENCE [LARGE SCALE GENOMIC DNA]</scope>
    <source>
        <strain evidence="5 6">N2SHLJ1</strain>
    </source>
</reference>
<dbReference type="SUPFAM" id="SSF51215">
    <property type="entry name" value="Regulatory protein AraC"/>
    <property type="match status" value="1"/>
</dbReference>
<gene>
    <name evidence="5" type="ORF">EYB31_20795</name>
</gene>
<keyword evidence="3" id="KW-0804">Transcription</keyword>
<dbReference type="GO" id="GO:0043565">
    <property type="term" value="F:sequence-specific DNA binding"/>
    <property type="evidence" value="ECO:0007669"/>
    <property type="project" value="InterPro"/>
</dbReference>
<sequence length="304" mass="34638">MASFPRYLYEYPNMDSSFPFYMKEQQPSRITLHRHDFLELSLVTEGTGTELINGTPHVLKPGTLAFLLPHQLHELVSNPADPLRMYVCNFDMSLLAGEHEADWGGQAFLSAQSTANRPYVEASPADLERLRGIFATLFEEYNNRNPWRNWLIKAKLIEALTLLERIREGNAERESAVSTTAAQDNLHASIWPILQYVHQNYREPLSLSGLAEHFHFHPSHLSESIKQHLGQTFTAFLQELRIRHACGLLASTDLPVTSVALEVGFGSYQTFCRLFRKLKRAAPADYRKMMHKQRSASVTDAQPD</sequence>
<name>A0A4Q9DP61_9BACL</name>
<dbReference type="GO" id="GO:0003700">
    <property type="term" value="F:DNA-binding transcription factor activity"/>
    <property type="evidence" value="ECO:0007669"/>
    <property type="project" value="InterPro"/>
</dbReference>
<dbReference type="InterPro" id="IPR037923">
    <property type="entry name" value="HTH-like"/>
</dbReference>
<dbReference type="SMART" id="SM00342">
    <property type="entry name" value="HTH_ARAC"/>
    <property type="match status" value="1"/>
</dbReference>
<dbReference type="PROSITE" id="PS01124">
    <property type="entry name" value="HTH_ARAC_FAMILY_2"/>
    <property type="match status" value="1"/>
</dbReference>
<dbReference type="Pfam" id="PF02311">
    <property type="entry name" value="AraC_binding"/>
    <property type="match status" value="1"/>
</dbReference>
<dbReference type="InterPro" id="IPR009057">
    <property type="entry name" value="Homeodomain-like_sf"/>
</dbReference>
<keyword evidence="1" id="KW-0805">Transcription regulation</keyword>
<keyword evidence="6" id="KW-1185">Reference proteome</keyword>
<comment type="caution">
    <text evidence="5">The sequence shown here is derived from an EMBL/GenBank/DDBJ whole genome shotgun (WGS) entry which is preliminary data.</text>
</comment>
<dbReference type="InterPro" id="IPR014710">
    <property type="entry name" value="RmlC-like_jellyroll"/>
</dbReference>
<dbReference type="PANTHER" id="PTHR43280:SF2">
    <property type="entry name" value="HTH-TYPE TRANSCRIPTIONAL REGULATOR EXSA"/>
    <property type="match status" value="1"/>
</dbReference>
<dbReference type="InterPro" id="IPR003313">
    <property type="entry name" value="AraC-bd"/>
</dbReference>
<accession>A0A4Q9DP61</accession>
<dbReference type="Gene3D" id="1.10.10.60">
    <property type="entry name" value="Homeodomain-like"/>
    <property type="match status" value="2"/>
</dbReference>
<evidence type="ECO:0000313" key="5">
    <source>
        <dbReference type="EMBL" id="TBL75998.1"/>
    </source>
</evidence>
<dbReference type="Gene3D" id="2.60.120.10">
    <property type="entry name" value="Jelly Rolls"/>
    <property type="match status" value="1"/>
</dbReference>
<evidence type="ECO:0000313" key="6">
    <source>
        <dbReference type="Proteomes" id="UP000293142"/>
    </source>
</evidence>
<organism evidence="5 6">
    <name type="scientific">Paenibacillus thalictri</name>
    <dbReference type="NCBI Taxonomy" id="2527873"/>
    <lineage>
        <taxon>Bacteria</taxon>
        <taxon>Bacillati</taxon>
        <taxon>Bacillota</taxon>
        <taxon>Bacilli</taxon>
        <taxon>Bacillales</taxon>
        <taxon>Paenibacillaceae</taxon>
        <taxon>Paenibacillus</taxon>
    </lineage>
</organism>
<proteinExistence type="predicted"/>
<dbReference type="InterPro" id="IPR018062">
    <property type="entry name" value="HTH_AraC-typ_CS"/>
</dbReference>
<feature type="domain" description="HTH araC/xylS-type" evidence="4">
    <location>
        <begin position="191"/>
        <end position="289"/>
    </location>
</feature>
<dbReference type="InterPro" id="IPR018060">
    <property type="entry name" value="HTH_AraC"/>
</dbReference>
<dbReference type="Proteomes" id="UP000293142">
    <property type="component" value="Unassembled WGS sequence"/>
</dbReference>
<protein>
    <submittedName>
        <fullName evidence="5">AraC family transcriptional regulator</fullName>
    </submittedName>
</protein>
<dbReference type="RefSeq" id="WP_131015344.1">
    <property type="nucleotide sequence ID" value="NZ_SIRE01000015.1"/>
</dbReference>
<dbReference type="AlphaFoldDB" id="A0A4Q9DP61"/>
<evidence type="ECO:0000256" key="2">
    <source>
        <dbReference type="ARBA" id="ARBA00023125"/>
    </source>
</evidence>
<keyword evidence="2" id="KW-0238">DNA-binding</keyword>
<dbReference type="PROSITE" id="PS00041">
    <property type="entry name" value="HTH_ARAC_FAMILY_1"/>
    <property type="match status" value="1"/>
</dbReference>
<dbReference type="PANTHER" id="PTHR43280">
    <property type="entry name" value="ARAC-FAMILY TRANSCRIPTIONAL REGULATOR"/>
    <property type="match status" value="1"/>
</dbReference>
<dbReference type="EMBL" id="SIRE01000015">
    <property type="protein sequence ID" value="TBL75998.1"/>
    <property type="molecule type" value="Genomic_DNA"/>
</dbReference>
<evidence type="ECO:0000256" key="3">
    <source>
        <dbReference type="ARBA" id="ARBA00023163"/>
    </source>
</evidence>
<dbReference type="Pfam" id="PF12833">
    <property type="entry name" value="HTH_18"/>
    <property type="match status" value="1"/>
</dbReference>
<evidence type="ECO:0000259" key="4">
    <source>
        <dbReference type="PROSITE" id="PS01124"/>
    </source>
</evidence>